<feature type="transmembrane region" description="Helical" evidence="8">
    <location>
        <begin position="37"/>
        <end position="60"/>
    </location>
</feature>
<dbReference type="InterPro" id="IPR050586">
    <property type="entry name" value="CPA3_Na-H_Antiporter_D"/>
</dbReference>
<dbReference type="Pfam" id="PF00361">
    <property type="entry name" value="Proton_antipo_M"/>
    <property type="match status" value="1"/>
</dbReference>
<dbReference type="PANTHER" id="PTHR42703">
    <property type="entry name" value="NADH DEHYDROGENASE"/>
    <property type="match status" value="1"/>
</dbReference>
<gene>
    <name evidence="10" type="ORF">SAMN05216325_108142</name>
</gene>
<dbReference type="Proteomes" id="UP000199459">
    <property type="component" value="Unassembled WGS sequence"/>
</dbReference>
<accession>A0A1H8E7T5</accession>
<evidence type="ECO:0000256" key="1">
    <source>
        <dbReference type="ARBA" id="ARBA00004651"/>
    </source>
</evidence>
<evidence type="ECO:0000256" key="3">
    <source>
        <dbReference type="ARBA" id="ARBA00022475"/>
    </source>
</evidence>
<evidence type="ECO:0000256" key="7">
    <source>
        <dbReference type="RuleBase" id="RU000320"/>
    </source>
</evidence>
<dbReference type="AlphaFoldDB" id="A0A1H8E7T5"/>
<evidence type="ECO:0000256" key="2">
    <source>
        <dbReference type="ARBA" id="ARBA00005346"/>
    </source>
</evidence>
<evidence type="ECO:0000256" key="6">
    <source>
        <dbReference type="ARBA" id="ARBA00023136"/>
    </source>
</evidence>
<evidence type="ECO:0000256" key="8">
    <source>
        <dbReference type="SAM" id="Phobius"/>
    </source>
</evidence>
<feature type="domain" description="NADH:quinone oxidoreductase/Mrp antiporter transmembrane" evidence="9">
    <location>
        <begin position="5"/>
        <end position="95"/>
    </location>
</feature>
<keyword evidence="6 8" id="KW-0472">Membrane</keyword>
<protein>
    <submittedName>
        <fullName evidence="10">NADH-quinone oxidoreductase subunit M</fullName>
    </submittedName>
</protein>
<dbReference type="GO" id="GO:0005886">
    <property type="term" value="C:plasma membrane"/>
    <property type="evidence" value="ECO:0007669"/>
    <property type="project" value="UniProtKB-SubCell"/>
</dbReference>
<keyword evidence="4 7" id="KW-0812">Transmembrane</keyword>
<sequence length="191" mass="20882">MGFHTVWVTYGLAAAGMFLSLGMIYKRTHTAYIPRLGGMYDVNAAIAVLFVVSALSTMVMPGTPGFDGIHLLLEGTIKSQGWLVSIAILIGNVLTVGLLLRAFQQIFITSPKRYQGPFKFKQYGSTQPSLRNEWIIAIAICGILITAGVHTSPWLDIIDQNIQAVSDVYTSSEVIQTTETLAVQHVITKDH</sequence>
<keyword evidence="3" id="KW-1003">Cell membrane</keyword>
<comment type="subcellular location">
    <subcellularLocation>
        <location evidence="1">Cell membrane</location>
        <topology evidence="1">Multi-pass membrane protein</topology>
    </subcellularLocation>
    <subcellularLocation>
        <location evidence="7">Membrane</location>
        <topology evidence="7">Multi-pass membrane protein</topology>
    </subcellularLocation>
</comment>
<feature type="transmembrane region" description="Helical" evidence="8">
    <location>
        <begin position="6"/>
        <end position="25"/>
    </location>
</feature>
<evidence type="ECO:0000313" key="11">
    <source>
        <dbReference type="Proteomes" id="UP000199459"/>
    </source>
</evidence>
<evidence type="ECO:0000313" key="10">
    <source>
        <dbReference type="EMBL" id="SEN14848.1"/>
    </source>
</evidence>
<dbReference type="RefSeq" id="WP_245738867.1">
    <property type="nucleotide sequence ID" value="NZ_FOCP01000008.1"/>
</dbReference>
<organism evidence="10 11">
    <name type="scientific">Nitrosomonas marina</name>
    <dbReference type="NCBI Taxonomy" id="917"/>
    <lineage>
        <taxon>Bacteria</taxon>
        <taxon>Pseudomonadati</taxon>
        <taxon>Pseudomonadota</taxon>
        <taxon>Betaproteobacteria</taxon>
        <taxon>Nitrosomonadales</taxon>
        <taxon>Nitrosomonadaceae</taxon>
        <taxon>Nitrosomonas</taxon>
    </lineage>
</organism>
<comment type="similarity">
    <text evidence="2">Belongs to the CPA3 antiporters (TC 2.A.63) subunit D family.</text>
</comment>
<name>A0A1H8E7T5_9PROT</name>
<dbReference type="EMBL" id="FOCP01000008">
    <property type="protein sequence ID" value="SEN14848.1"/>
    <property type="molecule type" value="Genomic_DNA"/>
</dbReference>
<feature type="transmembrane region" description="Helical" evidence="8">
    <location>
        <begin position="80"/>
        <end position="103"/>
    </location>
</feature>
<dbReference type="InterPro" id="IPR001750">
    <property type="entry name" value="ND/Mrp_TM"/>
</dbReference>
<evidence type="ECO:0000256" key="5">
    <source>
        <dbReference type="ARBA" id="ARBA00022989"/>
    </source>
</evidence>
<reference evidence="10 11" key="1">
    <citation type="submission" date="2016-10" db="EMBL/GenBank/DDBJ databases">
        <authorList>
            <person name="de Groot N.N."/>
        </authorList>
    </citation>
    <scope>NUCLEOTIDE SEQUENCE [LARGE SCALE GENOMIC DNA]</scope>
    <source>
        <strain evidence="10 11">Nm22</strain>
    </source>
</reference>
<proteinExistence type="inferred from homology"/>
<dbReference type="PANTHER" id="PTHR42703:SF1">
    <property type="entry name" value="NA(+)_H(+) ANTIPORTER SUBUNIT D1"/>
    <property type="match status" value="1"/>
</dbReference>
<keyword evidence="5 8" id="KW-1133">Transmembrane helix</keyword>
<evidence type="ECO:0000256" key="4">
    <source>
        <dbReference type="ARBA" id="ARBA00022692"/>
    </source>
</evidence>
<evidence type="ECO:0000259" key="9">
    <source>
        <dbReference type="Pfam" id="PF00361"/>
    </source>
</evidence>